<evidence type="ECO:0000313" key="2">
    <source>
        <dbReference type="Proteomes" id="UP000019918"/>
    </source>
</evidence>
<dbReference type="EMBL" id="JFHN01000069">
    <property type="protein sequence ID" value="EXU74020.1"/>
    <property type="molecule type" value="Genomic_DNA"/>
</dbReference>
<protein>
    <submittedName>
        <fullName evidence="1">Uncharacterized protein</fullName>
    </submittedName>
</protein>
<comment type="caution">
    <text evidence="1">The sequence shown here is derived from an EMBL/GenBank/DDBJ whole genome shotgun (WGS) entry which is preliminary data.</text>
</comment>
<evidence type="ECO:0000313" key="1">
    <source>
        <dbReference type="EMBL" id="EXU74020.1"/>
    </source>
</evidence>
<accession>A0A014NJP2</accession>
<sequence length="71" mass="8143">MHYVVRKSGQFYSAKLSLRSGSAPSFNRKNASLRLFLGVFILRKKNRPESELFNDGLFIKINAMMGKAIKY</sequence>
<name>A0A014NJP2_9GAMM</name>
<dbReference type="Proteomes" id="UP000019918">
    <property type="component" value="Unassembled WGS sequence"/>
</dbReference>
<dbReference type="PATRIC" id="fig|69222.5.peg.4011"/>
<dbReference type="AlphaFoldDB" id="A0A014NJP2"/>
<proteinExistence type="predicted"/>
<gene>
    <name evidence="1" type="ORF">BG55_19670</name>
</gene>
<reference evidence="1 2" key="1">
    <citation type="submission" date="2014-02" db="EMBL/GenBank/DDBJ databases">
        <title>Draft genome of Erwinia mallotivora strain BT-MARDI, a papaya dieback pathogen.</title>
        <authorList>
            <person name="Redzuan R."/>
            <person name="Abu Bakar N."/>
            <person name="Badrun R."/>
            <person name="Mohd Raih M.F."/>
            <person name="Rozano L."/>
            <person name="Mat Amin N."/>
        </authorList>
    </citation>
    <scope>NUCLEOTIDE SEQUENCE [LARGE SCALE GENOMIC DNA]</scope>
    <source>
        <strain evidence="1 2">BT-MARDI</strain>
    </source>
</reference>
<keyword evidence="2" id="KW-1185">Reference proteome</keyword>
<organism evidence="1 2">
    <name type="scientific">Erwinia mallotivora</name>
    <dbReference type="NCBI Taxonomy" id="69222"/>
    <lineage>
        <taxon>Bacteria</taxon>
        <taxon>Pseudomonadati</taxon>
        <taxon>Pseudomonadota</taxon>
        <taxon>Gammaproteobacteria</taxon>
        <taxon>Enterobacterales</taxon>
        <taxon>Erwiniaceae</taxon>
        <taxon>Erwinia</taxon>
    </lineage>
</organism>
<dbReference type="STRING" id="69222.BG55_19670"/>